<dbReference type="Proteomes" id="UP000824120">
    <property type="component" value="Chromosome 7"/>
</dbReference>
<feature type="domain" description="Knottins-like" evidence="2">
    <location>
        <begin position="34"/>
        <end position="83"/>
    </location>
</feature>
<sequence length="83" mass="9294">MAGYNVCFTRFLVIFFSLVLLIASTDVNGMKNGICKKFSATFSGQCYESAHCEETCVKEGSPSGECEWKGVHWGYVCMCEYFC</sequence>
<dbReference type="InterPro" id="IPR036574">
    <property type="entry name" value="Scorpion_toxin-like_sf"/>
</dbReference>
<dbReference type="AlphaFoldDB" id="A0A9J5Y3L7"/>
<accession>A0A9J5Y3L7</accession>
<comment type="caution">
    <text evidence="3">The sequence shown here is derived from an EMBL/GenBank/DDBJ whole genome shotgun (WGS) entry which is preliminary data.</text>
</comment>
<dbReference type="SUPFAM" id="SSF57095">
    <property type="entry name" value="Scorpion toxin-like"/>
    <property type="match status" value="1"/>
</dbReference>
<keyword evidence="4" id="KW-1185">Reference proteome</keyword>
<feature type="chain" id="PRO_5039933491" description="Knottins-like domain-containing protein" evidence="1">
    <location>
        <begin position="30"/>
        <end position="83"/>
    </location>
</feature>
<organism evidence="3 4">
    <name type="scientific">Solanum commersonii</name>
    <name type="common">Commerson's wild potato</name>
    <name type="synonym">Commerson's nightshade</name>
    <dbReference type="NCBI Taxonomy" id="4109"/>
    <lineage>
        <taxon>Eukaryota</taxon>
        <taxon>Viridiplantae</taxon>
        <taxon>Streptophyta</taxon>
        <taxon>Embryophyta</taxon>
        <taxon>Tracheophyta</taxon>
        <taxon>Spermatophyta</taxon>
        <taxon>Magnoliopsida</taxon>
        <taxon>eudicotyledons</taxon>
        <taxon>Gunneridae</taxon>
        <taxon>Pentapetalae</taxon>
        <taxon>asterids</taxon>
        <taxon>lamiids</taxon>
        <taxon>Solanales</taxon>
        <taxon>Solanaceae</taxon>
        <taxon>Solanoideae</taxon>
        <taxon>Solaneae</taxon>
        <taxon>Solanum</taxon>
    </lineage>
</organism>
<dbReference type="Gene3D" id="3.30.30.10">
    <property type="entry name" value="Knottin, scorpion toxin-like"/>
    <property type="match status" value="1"/>
</dbReference>
<dbReference type="InterPro" id="IPR008176">
    <property type="entry name" value="Defensin_plant"/>
</dbReference>
<protein>
    <recommendedName>
        <fullName evidence="2">Knottins-like domain-containing protein</fullName>
    </recommendedName>
</protein>
<name>A0A9J5Y3L7_SOLCO</name>
<dbReference type="EMBL" id="JACXVP010000007">
    <property type="protein sequence ID" value="KAG5593710.1"/>
    <property type="molecule type" value="Genomic_DNA"/>
</dbReference>
<evidence type="ECO:0000256" key="1">
    <source>
        <dbReference type="SAM" id="SignalP"/>
    </source>
</evidence>
<gene>
    <name evidence="3" type="ORF">H5410_034942</name>
</gene>
<dbReference type="PROSITE" id="PS00940">
    <property type="entry name" value="GAMMA_THIONIN"/>
    <property type="match status" value="1"/>
</dbReference>
<evidence type="ECO:0000313" key="3">
    <source>
        <dbReference type="EMBL" id="KAG5593710.1"/>
    </source>
</evidence>
<reference evidence="3 4" key="1">
    <citation type="submission" date="2020-09" db="EMBL/GenBank/DDBJ databases">
        <title>De no assembly of potato wild relative species, Solanum commersonii.</title>
        <authorList>
            <person name="Cho K."/>
        </authorList>
    </citation>
    <scope>NUCLEOTIDE SEQUENCE [LARGE SCALE GENOMIC DNA]</scope>
    <source>
        <strain evidence="3">LZ3.2</strain>
        <tissue evidence="3">Leaf</tissue>
    </source>
</reference>
<evidence type="ECO:0000313" key="4">
    <source>
        <dbReference type="Proteomes" id="UP000824120"/>
    </source>
</evidence>
<dbReference type="InterPro" id="IPR003614">
    <property type="entry name" value="Knottins"/>
</dbReference>
<dbReference type="Pfam" id="PF00304">
    <property type="entry name" value="Gamma-thionin"/>
    <property type="match status" value="1"/>
</dbReference>
<proteinExistence type="predicted"/>
<dbReference type="GO" id="GO:0006952">
    <property type="term" value="P:defense response"/>
    <property type="evidence" value="ECO:0007669"/>
    <property type="project" value="InterPro"/>
</dbReference>
<keyword evidence="1" id="KW-0732">Signal</keyword>
<evidence type="ECO:0000259" key="2">
    <source>
        <dbReference type="Pfam" id="PF00304"/>
    </source>
</evidence>
<feature type="signal peptide" evidence="1">
    <location>
        <begin position="1"/>
        <end position="29"/>
    </location>
</feature>
<dbReference type="OrthoDB" id="1256726at2759"/>